<gene>
    <name evidence="1" type="ORF">D9O29_05725</name>
</gene>
<proteinExistence type="predicted"/>
<organism evidence="1 2">
    <name type="scientific">Pantoea vagans</name>
    <dbReference type="NCBI Taxonomy" id="470934"/>
    <lineage>
        <taxon>Bacteria</taxon>
        <taxon>Pseudomonadati</taxon>
        <taxon>Pseudomonadota</taxon>
        <taxon>Gammaproteobacteria</taxon>
        <taxon>Enterobacterales</taxon>
        <taxon>Erwiniaceae</taxon>
        <taxon>Pantoea</taxon>
    </lineage>
</organism>
<accession>A0ABY3LHS7</accession>
<reference evidence="1 2" key="1">
    <citation type="submission" date="2018-10" db="EMBL/GenBank/DDBJ databases">
        <title>Draft genome sequence of Pantoea vagans isolated from corpses of the sugarcane aphid Melanaphis sacchari Zehntner.</title>
        <authorList>
            <person name="Toledo E."/>
            <person name="Pena G."/>
            <person name="Lozano L."/>
        </authorList>
    </citation>
    <scope>NUCLEOTIDE SEQUENCE [LARGE SCALE GENOMIC DNA]</scope>
    <source>
        <strain evidence="1 2">ET-90</strain>
    </source>
</reference>
<keyword evidence="2" id="KW-1185">Reference proteome</keyword>
<dbReference type="EMBL" id="RCNL01000002">
    <property type="protein sequence ID" value="TXL79770.1"/>
    <property type="molecule type" value="Genomic_DNA"/>
</dbReference>
<protein>
    <recommendedName>
        <fullName evidence="3">Baseplate protein J-like domain-containing protein</fullName>
    </recommendedName>
</protein>
<dbReference type="RefSeq" id="WP_147788725.1">
    <property type="nucleotide sequence ID" value="NZ_RCNL01000002.1"/>
</dbReference>
<dbReference type="Proteomes" id="UP000426772">
    <property type="component" value="Unassembled WGS sequence"/>
</dbReference>
<name>A0ABY3LHS7_9GAMM</name>
<sequence length="268" mass="29598">MASTDDVARYLARRVSEVIYPGGCRLPGIVNASVKIYPGWPVPEALQHDIDNGGVHISVWPLPTERKINTALGTPSQTMSKGKPTLQFRVNGSLISVEGIASAPTNVRVSLDDRTYSFHFQTGATAEKVIEKLSSELPRTFTVLSKLCVIMVNQIRVFATTTGTAVRELRRQLKDFQITVWAPTPEFRGRIGTAIDTALSANCHIDLNDGAPAQLLYARQFDSDRSENWHVYRRDLVFSVNYATTQIITAPGVINTVVTLNGQQQNTR</sequence>
<evidence type="ECO:0008006" key="3">
    <source>
        <dbReference type="Google" id="ProtNLM"/>
    </source>
</evidence>
<comment type="caution">
    <text evidence="1">The sequence shown here is derived from an EMBL/GenBank/DDBJ whole genome shotgun (WGS) entry which is preliminary data.</text>
</comment>
<evidence type="ECO:0000313" key="2">
    <source>
        <dbReference type="Proteomes" id="UP000426772"/>
    </source>
</evidence>
<evidence type="ECO:0000313" key="1">
    <source>
        <dbReference type="EMBL" id="TXL79770.1"/>
    </source>
</evidence>